<dbReference type="EMBL" id="VSSQ01002652">
    <property type="protein sequence ID" value="MPM16652.1"/>
    <property type="molecule type" value="Genomic_DNA"/>
</dbReference>
<dbReference type="Pfam" id="PF02055">
    <property type="entry name" value="Glyco_hydro_30"/>
    <property type="match status" value="1"/>
</dbReference>
<evidence type="ECO:0000256" key="3">
    <source>
        <dbReference type="ARBA" id="ARBA00022801"/>
    </source>
</evidence>
<evidence type="ECO:0000259" key="4">
    <source>
        <dbReference type="Pfam" id="PF02055"/>
    </source>
</evidence>
<evidence type="ECO:0000256" key="2">
    <source>
        <dbReference type="ARBA" id="ARBA00022729"/>
    </source>
</evidence>
<dbReference type="InterPro" id="IPR001139">
    <property type="entry name" value="Glyco_hydro_30"/>
</dbReference>
<sequence>MQAKATITTCRNGKITRSTEECFVTPDTGSQERDVVNIYPKLANQQIDGFGGAITESVGYTLSKMPLPVQKEILDNVFGTEGLRYTLVRTSIDSCDFSLSQYEASSAPGAPFDLRHDETYVIPYIQAAQEVCPETIGVMLTPWSPPAYMKSNGERSHGGKLKPEYYSAWAEYICRYIRSYQAHGLNVVKLSIQNEPNANQLWDSCLFSGEEEKTFLRDYLCPALQSAGLNDIAIYIWDHNKERLFDRVREVVDETTTPLISGAAFHWYSGDHFDALRLVRAQYPSLSLLFSEGCIEYNRFDRDDQLQSARMYAHDMIGNFNAGMNTFLDWNIILNSEGGPNHAQNYCDAPILCNTKTGAFEKRLSYYYIWHFSHFIERGARLISTTTFSTEVDAAAFRNADGRMIAVLSNNSAVSRCVFLRLEGSIIKVLLPADSIASVEIEI</sequence>
<dbReference type="InterPro" id="IPR033452">
    <property type="entry name" value="GH30_C"/>
</dbReference>
<evidence type="ECO:0000313" key="6">
    <source>
        <dbReference type="EMBL" id="MPM16652.1"/>
    </source>
</evidence>
<keyword evidence="2" id="KW-0732">Signal</keyword>
<dbReference type="AlphaFoldDB" id="A0A644XKD9"/>
<dbReference type="Pfam" id="PF17189">
    <property type="entry name" value="Glyco_hydro_30C"/>
    <property type="match status" value="1"/>
</dbReference>
<feature type="domain" description="Glycosyl hydrolase family 30 TIM-barrel" evidence="4">
    <location>
        <begin position="47"/>
        <end position="376"/>
    </location>
</feature>
<accession>A0A644XKD9</accession>
<gene>
    <name evidence="6" type="ORF">SDC9_63033</name>
</gene>
<feature type="domain" description="Glycosyl hydrolase family 30 beta sandwich" evidence="5">
    <location>
        <begin position="379"/>
        <end position="439"/>
    </location>
</feature>
<evidence type="ECO:0000256" key="1">
    <source>
        <dbReference type="ARBA" id="ARBA00005382"/>
    </source>
</evidence>
<dbReference type="GO" id="GO:0006680">
    <property type="term" value="P:glucosylceramide catabolic process"/>
    <property type="evidence" value="ECO:0007669"/>
    <property type="project" value="TreeGrafter"/>
</dbReference>
<dbReference type="PANTHER" id="PTHR11069">
    <property type="entry name" value="GLUCOSYLCERAMIDASE"/>
    <property type="match status" value="1"/>
</dbReference>
<dbReference type="InterPro" id="IPR033453">
    <property type="entry name" value="Glyco_hydro_30_TIM-barrel"/>
</dbReference>
<dbReference type="PANTHER" id="PTHR11069:SF23">
    <property type="entry name" value="LYSOSOMAL ACID GLUCOSYLCERAMIDASE"/>
    <property type="match status" value="1"/>
</dbReference>
<organism evidence="6">
    <name type="scientific">bioreactor metagenome</name>
    <dbReference type="NCBI Taxonomy" id="1076179"/>
    <lineage>
        <taxon>unclassified sequences</taxon>
        <taxon>metagenomes</taxon>
        <taxon>ecological metagenomes</taxon>
    </lineage>
</organism>
<dbReference type="InterPro" id="IPR017853">
    <property type="entry name" value="GH"/>
</dbReference>
<dbReference type="SUPFAM" id="SSF51445">
    <property type="entry name" value="(Trans)glycosidases"/>
    <property type="match status" value="1"/>
</dbReference>
<dbReference type="GO" id="GO:0016020">
    <property type="term" value="C:membrane"/>
    <property type="evidence" value="ECO:0007669"/>
    <property type="project" value="GOC"/>
</dbReference>
<dbReference type="Gene3D" id="2.60.40.1180">
    <property type="entry name" value="Golgi alpha-mannosidase II"/>
    <property type="match status" value="1"/>
</dbReference>
<dbReference type="Gene3D" id="3.20.20.80">
    <property type="entry name" value="Glycosidases"/>
    <property type="match status" value="1"/>
</dbReference>
<evidence type="ECO:0008006" key="7">
    <source>
        <dbReference type="Google" id="ProtNLM"/>
    </source>
</evidence>
<proteinExistence type="inferred from homology"/>
<dbReference type="PRINTS" id="PR00843">
    <property type="entry name" value="GLHYDRLASE30"/>
</dbReference>
<protein>
    <recommendedName>
        <fullName evidence="7">Glucosylceramidase</fullName>
    </recommendedName>
</protein>
<keyword evidence="3" id="KW-0378">Hydrolase</keyword>
<name>A0A644XKD9_9ZZZZ</name>
<dbReference type="GO" id="GO:0004348">
    <property type="term" value="F:glucosylceramidase activity"/>
    <property type="evidence" value="ECO:0007669"/>
    <property type="project" value="InterPro"/>
</dbReference>
<reference evidence="6" key="1">
    <citation type="submission" date="2019-08" db="EMBL/GenBank/DDBJ databases">
        <authorList>
            <person name="Kucharzyk K."/>
            <person name="Murdoch R.W."/>
            <person name="Higgins S."/>
            <person name="Loffler F."/>
        </authorList>
    </citation>
    <scope>NUCLEOTIDE SEQUENCE</scope>
</reference>
<comment type="similarity">
    <text evidence="1">Belongs to the glycosyl hydrolase 30 family.</text>
</comment>
<evidence type="ECO:0000259" key="5">
    <source>
        <dbReference type="Pfam" id="PF17189"/>
    </source>
</evidence>
<dbReference type="InterPro" id="IPR013780">
    <property type="entry name" value="Glyco_hydro_b"/>
</dbReference>
<comment type="caution">
    <text evidence="6">The sequence shown here is derived from an EMBL/GenBank/DDBJ whole genome shotgun (WGS) entry which is preliminary data.</text>
</comment>